<dbReference type="Proteomes" id="UP000796761">
    <property type="component" value="Unassembled WGS sequence"/>
</dbReference>
<reference evidence="1" key="1">
    <citation type="submission" date="2019-04" db="EMBL/GenBank/DDBJ databases">
        <title>Genome assembly of Zosterops borbonicus 15179.</title>
        <authorList>
            <person name="Leroy T."/>
            <person name="Anselmetti Y."/>
            <person name="Tilak M.-K."/>
            <person name="Nabholz B."/>
        </authorList>
    </citation>
    <scope>NUCLEOTIDE SEQUENCE</scope>
    <source>
        <strain evidence="1">HGM_15179</strain>
        <tissue evidence="1">Muscle</tissue>
    </source>
</reference>
<dbReference type="EMBL" id="SWJQ01000055">
    <property type="protein sequence ID" value="TRZ24038.1"/>
    <property type="molecule type" value="Genomic_DNA"/>
</dbReference>
<gene>
    <name evidence="1" type="ORF">HGM15179_003090</name>
</gene>
<protein>
    <submittedName>
        <fullName evidence="1">Uncharacterized protein</fullName>
    </submittedName>
</protein>
<accession>A0A8K1GTU8</accession>
<evidence type="ECO:0000313" key="2">
    <source>
        <dbReference type="Proteomes" id="UP000796761"/>
    </source>
</evidence>
<name>A0A8K1GTU8_9PASS</name>
<organism evidence="1 2">
    <name type="scientific">Zosterops borbonicus</name>
    <dbReference type="NCBI Taxonomy" id="364589"/>
    <lineage>
        <taxon>Eukaryota</taxon>
        <taxon>Metazoa</taxon>
        <taxon>Chordata</taxon>
        <taxon>Craniata</taxon>
        <taxon>Vertebrata</taxon>
        <taxon>Euteleostomi</taxon>
        <taxon>Archelosauria</taxon>
        <taxon>Archosauria</taxon>
        <taxon>Dinosauria</taxon>
        <taxon>Saurischia</taxon>
        <taxon>Theropoda</taxon>
        <taxon>Coelurosauria</taxon>
        <taxon>Aves</taxon>
        <taxon>Neognathae</taxon>
        <taxon>Neoaves</taxon>
        <taxon>Telluraves</taxon>
        <taxon>Australaves</taxon>
        <taxon>Passeriformes</taxon>
        <taxon>Sylvioidea</taxon>
        <taxon>Zosteropidae</taxon>
        <taxon>Zosterops</taxon>
    </lineage>
</organism>
<keyword evidence="2" id="KW-1185">Reference proteome</keyword>
<comment type="caution">
    <text evidence="1">The sequence shown here is derived from an EMBL/GenBank/DDBJ whole genome shotgun (WGS) entry which is preliminary data.</text>
</comment>
<sequence length="90" mass="9853">MKRRMPPESHLLQRITNPKTKYLEASELVKAEDDSDSCHSSDEELLVALSTAGGQQCHGAATTHVLQHASYSQPLWQLMRLLPAPGLSSG</sequence>
<dbReference type="AlphaFoldDB" id="A0A8K1GTU8"/>
<evidence type="ECO:0000313" key="1">
    <source>
        <dbReference type="EMBL" id="TRZ24038.1"/>
    </source>
</evidence>
<proteinExistence type="predicted"/>